<evidence type="ECO:0008006" key="3">
    <source>
        <dbReference type="Google" id="ProtNLM"/>
    </source>
</evidence>
<protein>
    <recommendedName>
        <fullName evidence="3">Butirosin biosynthesis protein H-like</fullName>
    </recommendedName>
</protein>
<dbReference type="EMBL" id="QPJW01000009">
    <property type="protein sequence ID" value="RCX17326.1"/>
    <property type="molecule type" value="Genomic_DNA"/>
</dbReference>
<name>A0A369B9U2_9BACL</name>
<dbReference type="Proteomes" id="UP000253090">
    <property type="component" value="Unassembled WGS sequence"/>
</dbReference>
<sequence>MKRLETQCLLDCFAFALSEQPSYDYRPLYFGAWNPQFALNQAGTISYYSKFITSDVFLERFQYLYRQPITVWHNLKKSRRKNFQYLLRDITSKPDHCYHIILVDGYYLCYPNQCYKIKHAPHIVMLESYHPTEGWSVIDPYFGWRGVIDHQSMAQAFGCGKLIAGFRLDKRDIQVPDFTSVCALFESTLSLESNDLIDLMKPLFQQALQTGSEYSMRNLSEALAEIGTMGKRKNAYLTAVGFFSDGTDPDPRITESSSKLIARWNSLSIQGVRLGIVPSLVNAEKLYELLLEIESLEQDIKTMLWSLYMQWREETSEIETVK</sequence>
<dbReference type="AlphaFoldDB" id="A0A369B9U2"/>
<keyword evidence="2" id="KW-1185">Reference proteome</keyword>
<dbReference type="OrthoDB" id="177586at2"/>
<proteinExistence type="predicted"/>
<dbReference type="Pfam" id="PF19468">
    <property type="entry name" value="DUF6005"/>
    <property type="match status" value="1"/>
</dbReference>
<accession>A0A369B9U2</accession>
<reference evidence="1 2" key="1">
    <citation type="submission" date="2018-07" db="EMBL/GenBank/DDBJ databases">
        <title>Genomic Encyclopedia of Type Strains, Phase III (KMG-III): the genomes of soil and plant-associated and newly described type strains.</title>
        <authorList>
            <person name="Whitman W."/>
        </authorList>
    </citation>
    <scope>NUCLEOTIDE SEQUENCE [LARGE SCALE GENOMIC DNA]</scope>
    <source>
        <strain evidence="1 2">CECT 8333</strain>
    </source>
</reference>
<organism evidence="1 2">
    <name type="scientific">Fontibacillus phaseoli</name>
    <dbReference type="NCBI Taxonomy" id="1416533"/>
    <lineage>
        <taxon>Bacteria</taxon>
        <taxon>Bacillati</taxon>
        <taxon>Bacillota</taxon>
        <taxon>Bacilli</taxon>
        <taxon>Bacillales</taxon>
        <taxon>Paenibacillaceae</taxon>
        <taxon>Fontibacillus</taxon>
    </lineage>
</organism>
<evidence type="ECO:0000313" key="2">
    <source>
        <dbReference type="Proteomes" id="UP000253090"/>
    </source>
</evidence>
<comment type="caution">
    <text evidence="1">The sequence shown here is derived from an EMBL/GenBank/DDBJ whole genome shotgun (WGS) entry which is preliminary data.</text>
</comment>
<gene>
    <name evidence="1" type="ORF">DFP94_10950</name>
</gene>
<dbReference type="RefSeq" id="WP_114497970.1">
    <property type="nucleotide sequence ID" value="NZ_QPJW01000009.1"/>
</dbReference>
<dbReference type="InterPro" id="IPR046047">
    <property type="entry name" value="DUF6005"/>
</dbReference>
<evidence type="ECO:0000313" key="1">
    <source>
        <dbReference type="EMBL" id="RCX17326.1"/>
    </source>
</evidence>